<dbReference type="Proteomes" id="UP000230956">
    <property type="component" value="Unassembled WGS sequence"/>
</dbReference>
<gene>
    <name evidence="1" type="ORF">COY37_06440</name>
</gene>
<dbReference type="EMBL" id="PFNG01000153">
    <property type="protein sequence ID" value="PIZ38289.1"/>
    <property type="molecule type" value="Genomic_DNA"/>
</dbReference>
<dbReference type="AlphaFoldDB" id="A0A2M7T7I1"/>
<comment type="caution">
    <text evidence="1">The sequence shown here is derived from an EMBL/GenBank/DDBJ whole genome shotgun (WGS) entry which is preliminary data.</text>
</comment>
<protein>
    <submittedName>
        <fullName evidence="1">Uncharacterized protein</fullName>
    </submittedName>
</protein>
<sequence>MKKPIDVSEAKANCYEGYKTGTEPVRRMFNQAFIKKVYIKGKKASNYEFAEPYCCPKWTLFKL</sequence>
<dbReference type="RefSeq" id="WP_286976827.1">
    <property type="nucleotide sequence ID" value="NZ_PEXG01000035.1"/>
</dbReference>
<reference evidence="2" key="1">
    <citation type="submission" date="2017-09" db="EMBL/GenBank/DDBJ databases">
        <title>Depth-based differentiation of microbial function through sediment-hosted aquifers and enrichment of novel symbionts in the deep terrestrial subsurface.</title>
        <authorList>
            <person name="Probst A.J."/>
            <person name="Ladd B."/>
            <person name="Jarett J.K."/>
            <person name="Geller-Mcgrath D.E."/>
            <person name="Sieber C.M.K."/>
            <person name="Emerson J.B."/>
            <person name="Anantharaman K."/>
            <person name="Thomas B.C."/>
            <person name="Malmstrom R."/>
            <person name="Stieglmeier M."/>
            <person name="Klingl A."/>
            <person name="Woyke T."/>
            <person name="Ryan C.M."/>
            <person name="Banfield J.F."/>
        </authorList>
    </citation>
    <scope>NUCLEOTIDE SEQUENCE [LARGE SCALE GENOMIC DNA]</scope>
</reference>
<evidence type="ECO:0000313" key="1">
    <source>
        <dbReference type="EMBL" id="PIZ38289.1"/>
    </source>
</evidence>
<accession>A0A2M7T7I1</accession>
<evidence type="ECO:0000313" key="2">
    <source>
        <dbReference type="Proteomes" id="UP000230956"/>
    </source>
</evidence>
<name>A0A2M7T7I1_9ACTN</name>
<proteinExistence type="predicted"/>
<organism evidence="1 2">
    <name type="scientific">Candidatus Aquicultor secundus</name>
    <dbReference type="NCBI Taxonomy" id="1973895"/>
    <lineage>
        <taxon>Bacteria</taxon>
        <taxon>Bacillati</taxon>
        <taxon>Actinomycetota</taxon>
        <taxon>Candidatus Aquicultoria</taxon>
        <taxon>Candidatus Aquicultorales</taxon>
        <taxon>Candidatus Aquicultoraceae</taxon>
        <taxon>Candidatus Aquicultor</taxon>
    </lineage>
</organism>